<dbReference type="EMBL" id="VLKT01000011">
    <property type="protein sequence ID" value="TWI38747.1"/>
    <property type="molecule type" value="Genomic_DNA"/>
</dbReference>
<keyword evidence="4 9" id="KW-0812">Transmembrane</keyword>
<dbReference type="InterPro" id="IPR050366">
    <property type="entry name" value="BP-dependent_transpt_permease"/>
</dbReference>
<feature type="transmembrane region" description="Helical" evidence="9">
    <location>
        <begin position="131"/>
        <end position="157"/>
    </location>
</feature>
<keyword evidence="8 9" id="KW-0472">Membrane</keyword>
<dbReference type="PANTHER" id="PTHR43386">
    <property type="entry name" value="OLIGOPEPTIDE TRANSPORT SYSTEM PERMEASE PROTEIN APPC"/>
    <property type="match status" value="1"/>
</dbReference>
<evidence type="ECO:0000256" key="3">
    <source>
        <dbReference type="ARBA" id="ARBA00022475"/>
    </source>
</evidence>
<feature type="transmembrane region" description="Helical" evidence="9">
    <location>
        <begin position="22"/>
        <end position="44"/>
    </location>
</feature>
<gene>
    <name evidence="11" type="ORF">IQ26_02168</name>
</gene>
<keyword evidence="6" id="KW-0653">Protein transport</keyword>
<evidence type="ECO:0000256" key="2">
    <source>
        <dbReference type="ARBA" id="ARBA00022448"/>
    </source>
</evidence>
<feature type="transmembrane region" description="Helical" evidence="9">
    <location>
        <begin position="203"/>
        <end position="226"/>
    </location>
</feature>
<comment type="similarity">
    <text evidence="9">Belongs to the binding-protein-dependent transport system permease family.</text>
</comment>
<evidence type="ECO:0000256" key="5">
    <source>
        <dbReference type="ARBA" id="ARBA00022856"/>
    </source>
</evidence>
<protein>
    <submittedName>
        <fullName evidence="11">Peptide/nickel transport system permease protein</fullName>
    </submittedName>
</protein>
<dbReference type="PANTHER" id="PTHR43386:SF1">
    <property type="entry name" value="D,D-DIPEPTIDE TRANSPORT SYSTEM PERMEASE PROTEIN DDPC-RELATED"/>
    <property type="match status" value="1"/>
</dbReference>
<dbReference type="GO" id="GO:0015833">
    <property type="term" value="P:peptide transport"/>
    <property type="evidence" value="ECO:0007669"/>
    <property type="project" value="UniProtKB-KW"/>
</dbReference>
<dbReference type="GO" id="GO:0055085">
    <property type="term" value="P:transmembrane transport"/>
    <property type="evidence" value="ECO:0007669"/>
    <property type="project" value="InterPro"/>
</dbReference>
<keyword evidence="7 9" id="KW-1133">Transmembrane helix</keyword>
<sequence>MASASALSAHAPARSFRLARPALVVGIGILIFWVVVALTVEFWAPYEPLKIVSRKLQPPSFSHWLGTDALGRDVLIRTFYGAQYSLTIAVIVVAASVTIGSVVGALSGFFGGWPDSILMRLVDITLSFPPVLLAMSIAASLGPGVQNTAIAIVVVWWPVYARLMRGQVLDVLSRDHIEAAVAGGASRTRLLLKHILPLSWTPTIISATMDFGQVVLLAASLSFIGLGAKPPTPEWGSMISEGAAHFYSWWIAFGPGLAILSIGLGCNFIGDTLRDMLDPKDE</sequence>
<accession>A0A562P2P3</accession>
<feature type="domain" description="ABC transmembrane type-1" evidence="10">
    <location>
        <begin position="82"/>
        <end position="270"/>
    </location>
</feature>
<dbReference type="Gene3D" id="1.10.3720.10">
    <property type="entry name" value="MetI-like"/>
    <property type="match status" value="1"/>
</dbReference>
<organism evidence="11 12">
    <name type="scientific">Mesorhizobium tianshanense</name>
    <dbReference type="NCBI Taxonomy" id="39844"/>
    <lineage>
        <taxon>Bacteria</taxon>
        <taxon>Pseudomonadati</taxon>
        <taxon>Pseudomonadota</taxon>
        <taxon>Alphaproteobacteria</taxon>
        <taxon>Hyphomicrobiales</taxon>
        <taxon>Phyllobacteriaceae</taxon>
        <taxon>Mesorhizobium</taxon>
    </lineage>
</organism>
<dbReference type="SUPFAM" id="SSF161098">
    <property type="entry name" value="MetI-like"/>
    <property type="match status" value="1"/>
</dbReference>
<feature type="transmembrane region" description="Helical" evidence="9">
    <location>
        <begin position="86"/>
        <end position="111"/>
    </location>
</feature>
<dbReference type="InterPro" id="IPR000515">
    <property type="entry name" value="MetI-like"/>
</dbReference>
<evidence type="ECO:0000313" key="11">
    <source>
        <dbReference type="EMBL" id="TWI38747.1"/>
    </source>
</evidence>
<dbReference type="CDD" id="cd06261">
    <property type="entry name" value="TM_PBP2"/>
    <property type="match status" value="1"/>
</dbReference>
<evidence type="ECO:0000259" key="10">
    <source>
        <dbReference type="PROSITE" id="PS50928"/>
    </source>
</evidence>
<evidence type="ECO:0000256" key="9">
    <source>
        <dbReference type="RuleBase" id="RU363032"/>
    </source>
</evidence>
<proteinExistence type="inferred from homology"/>
<dbReference type="OrthoDB" id="9766870at2"/>
<keyword evidence="3" id="KW-1003">Cell membrane</keyword>
<comment type="subcellular location">
    <subcellularLocation>
        <location evidence="1 9">Cell membrane</location>
        <topology evidence="1 9">Multi-pass membrane protein</topology>
    </subcellularLocation>
</comment>
<keyword evidence="5" id="KW-0571">Peptide transport</keyword>
<dbReference type="AlphaFoldDB" id="A0A562P2P3"/>
<feature type="transmembrane region" description="Helical" evidence="9">
    <location>
        <begin position="246"/>
        <end position="270"/>
    </location>
</feature>
<dbReference type="Proteomes" id="UP000317122">
    <property type="component" value="Unassembled WGS sequence"/>
</dbReference>
<evidence type="ECO:0000256" key="6">
    <source>
        <dbReference type="ARBA" id="ARBA00022927"/>
    </source>
</evidence>
<evidence type="ECO:0000256" key="8">
    <source>
        <dbReference type="ARBA" id="ARBA00023136"/>
    </source>
</evidence>
<evidence type="ECO:0000256" key="7">
    <source>
        <dbReference type="ARBA" id="ARBA00022989"/>
    </source>
</evidence>
<dbReference type="RefSeq" id="WP_145716665.1">
    <property type="nucleotide sequence ID" value="NZ_BSPF01000047.1"/>
</dbReference>
<dbReference type="GO" id="GO:0015031">
    <property type="term" value="P:protein transport"/>
    <property type="evidence" value="ECO:0007669"/>
    <property type="project" value="UniProtKB-KW"/>
</dbReference>
<evidence type="ECO:0000256" key="1">
    <source>
        <dbReference type="ARBA" id="ARBA00004651"/>
    </source>
</evidence>
<dbReference type="InterPro" id="IPR035906">
    <property type="entry name" value="MetI-like_sf"/>
</dbReference>
<name>A0A562P2P3_9HYPH</name>
<evidence type="ECO:0000313" key="12">
    <source>
        <dbReference type="Proteomes" id="UP000317122"/>
    </source>
</evidence>
<dbReference type="Pfam" id="PF00528">
    <property type="entry name" value="BPD_transp_1"/>
    <property type="match status" value="1"/>
</dbReference>
<reference evidence="11 12" key="1">
    <citation type="journal article" date="2015" name="Stand. Genomic Sci.">
        <title>Genomic Encyclopedia of Bacterial and Archaeal Type Strains, Phase III: the genomes of soil and plant-associated and newly described type strains.</title>
        <authorList>
            <person name="Whitman W.B."/>
            <person name="Woyke T."/>
            <person name="Klenk H.P."/>
            <person name="Zhou Y."/>
            <person name="Lilburn T.G."/>
            <person name="Beck B.J."/>
            <person name="De Vos P."/>
            <person name="Vandamme P."/>
            <person name="Eisen J.A."/>
            <person name="Garrity G."/>
            <person name="Hugenholtz P."/>
            <person name="Kyrpides N.C."/>
        </authorList>
    </citation>
    <scope>NUCLEOTIDE SEQUENCE [LARGE SCALE GENOMIC DNA]</scope>
    <source>
        <strain evidence="11 12">CGMCC 1.2546</strain>
    </source>
</reference>
<keyword evidence="12" id="KW-1185">Reference proteome</keyword>
<comment type="caution">
    <text evidence="11">The sequence shown here is derived from an EMBL/GenBank/DDBJ whole genome shotgun (WGS) entry which is preliminary data.</text>
</comment>
<dbReference type="GO" id="GO:0005886">
    <property type="term" value="C:plasma membrane"/>
    <property type="evidence" value="ECO:0007669"/>
    <property type="project" value="UniProtKB-SubCell"/>
</dbReference>
<dbReference type="PROSITE" id="PS50928">
    <property type="entry name" value="ABC_TM1"/>
    <property type="match status" value="1"/>
</dbReference>
<evidence type="ECO:0000256" key="4">
    <source>
        <dbReference type="ARBA" id="ARBA00022692"/>
    </source>
</evidence>
<keyword evidence="2 9" id="KW-0813">Transport</keyword>